<dbReference type="Proteomes" id="UP001195965">
    <property type="component" value="Chromosome"/>
</dbReference>
<gene>
    <name evidence="1" type="ORF">HHS34_004230</name>
</gene>
<protein>
    <submittedName>
        <fullName evidence="1">Uncharacterized protein</fullName>
    </submittedName>
</protein>
<dbReference type="EMBL" id="CP127526">
    <property type="protein sequence ID" value="XRI74413.1"/>
    <property type="molecule type" value="Genomic_DNA"/>
</dbReference>
<accession>A0ACD5HIF0</accession>
<name>A0ACD5HIF0_9PROT</name>
<reference evidence="1 2" key="1">
    <citation type="journal article" date="2021" name="ISME J.">
        <title>Genomic evolution of the class Acidithiobacillia: deep-branching Proteobacteria living in extreme acidic conditions.</title>
        <authorList>
            <person name="Moya-Beltran A."/>
            <person name="Beard S."/>
            <person name="Rojas-Villalobos C."/>
            <person name="Issotta F."/>
            <person name="Gallardo Y."/>
            <person name="Ulloa R."/>
            <person name="Giaveno A."/>
            <person name="Degli Esposti M."/>
            <person name="Johnson D.B."/>
            <person name="Quatrini R."/>
        </authorList>
    </citation>
    <scope>NUCLEOTIDE SEQUENCE [LARGE SCALE GENOMIC DNA]</scope>
    <source>
        <strain evidence="1 2">GG1-14</strain>
    </source>
</reference>
<evidence type="ECO:0000313" key="1">
    <source>
        <dbReference type="EMBL" id="XRI74413.1"/>
    </source>
</evidence>
<sequence>MGQNTHITREVDKKRLAPLLDTLRMTPEPNQESEKETVSEALTNILSDNAMRD</sequence>
<evidence type="ECO:0000313" key="2">
    <source>
        <dbReference type="Proteomes" id="UP001195965"/>
    </source>
</evidence>
<keyword evidence="2" id="KW-1185">Reference proteome</keyword>
<proteinExistence type="predicted"/>
<organism evidence="1 2">
    <name type="scientific">Acidithiobacillus montserratensis</name>
    <dbReference type="NCBI Taxonomy" id="2729135"/>
    <lineage>
        <taxon>Bacteria</taxon>
        <taxon>Pseudomonadati</taxon>
        <taxon>Pseudomonadota</taxon>
        <taxon>Acidithiobacillia</taxon>
        <taxon>Acidithiobacillales</taxon>
        <taxon>Acidithiobacillaceae</taxon>
        <taxon>Acidithiobacillus</taxon>
    </lineage>
</organism>